<dbReference type="PANTHER" id="PTHR22950">
    <property type="entry name" value="AMINO ACID TRANSPORTER"/>
    <property type="match status" value="1"/>
</dbReference>
<feature type="transmembrane region" description="Helical" evidence="6">
    <location>
        <begin position="46"/>
        <end position="71"/>
    </location>
</feature>
<feature type="transmembrane region" description="Helical" evidence="6">
    <location>
        <begin position="351"/>
        <end position="368"/>
    </location>
</feature>
<feature type="transmembrane region" description="Helical" evidence="6">
    <location>
        <begin position="91"/>
        <end position="114"/>
    </location>
</feature>
<accession>A0A1Y1HS92</accession>
<evidence type="ECO:0000313" key="8">
    <source>
        <dbReference type="EMBL" id="GAQ81504.1"/>
    </source>
</evidence>
<feature type="transmembrane region" description="Helical" evidence="6">
    <location>
        <begin position="489"/>
        <end position="510"/>
    </location>
</feature>
<keyword evidence="3" id="KW-0029">Amino-acid transport</keyword>
<feature type="transmembrane region" description="Helical" evidence="6">
    <location>
        <begin position="251"/>
        <end position="277"/>
    </location>
</feature>
<evidence type="ECO:0000256" key="2">
    <source>
        <dbReference type="ARBA" id="ARBA00022692"/>
    </source>
</evidence>
<keyword evidence="9" id="KW-1185">Reference proteome</keyword>
<dbReference type="PANTHER" id="PTHR22950:SF702">
    <property type="entry name" value="AMINO ACID TRANSPORTER PROTEIN"/>
    <property type="match status" value="1"/>
</dbReference>
<sequence length="511" mass="54805">METVELTPYHEAPFGQALLSRGNLRLMLSAGSALTLAIMGSSILPIAAAFASTGVVCAVTLMGVVALANLYTCDLLLRQAYVAGKTNYEELAYAVGGEPWLIVTQLSIVVLLVGTLVGGMVQVGQAGAAALNFFAGASIPAWVSEDDKSRFVTSLATLLFVAPLCLVKQLRQLEYVGHACVPAVIWLMVAVTGDSLSAGLPALGNELRIMGFDSIHAMSGVVATFGFTFYIQPILMPMIAEMPRGDVGIKILAWSARFVTLGNAFLTYCVLGFFGAARYGAATKGNILQNEWIGGKGWQGLLNVFMCLYIAVSGPPSEFPVRHTLDLWFVRLLTRLGVENAKYRFKWRRHLAETSLVLGASLGIALAFPDDSAWVLLITGATGVCMVSYVIPVGNHLMMYYGLARCQRVLRAELKRNPSFHWWADVSVHSQFHGHVLLEKLQSTAVDLHDALPLLGPNAAHGAPNVLEYRKEPALSGPVGIAYEALTQVCLPLLVLVIGLVSSIAALTTAD</sequence>
<dbReference type="OMA" id="TWYSTVQ"/>
<dbReference type="OrthoDB" id="513400at2759"/>
<feature type="transmembrane region" description="Helical" evidence="6">
    <location>
        <begin position="179"/>
        <end position="203"/>
    </location>
</feature>
<name>A0A1Y1HS92_KLENI</name>
<comment type="subcellular location">
    <subcellularLocation>
        <location evidence="1">Membrane</location>
        <topology evidence="1">Multi-pass membrane protein</topology>
    </subcellularLocation>
</comment>
<evidence type="ECO:0000256" key="4">
    <source>
        <dbReference type="ARBA" id="ARBA00022989"/>
    </source>
</evidence>
<evidence type="ECO:0000256" key="3">
    <source>
        <dbReference type="ARBA" id="ARBA00022970"/>
    </source>
</evidence>
<dbReference type="EMBL" id="DF237031">
    <property type="protein sequence ID" value="GAQ81504.1"/>
    <property type="molecule type" value="Genomic_DNA"/>
</dbReference>
<reference evidence="8 9" key="1">
    <citation type="journal article" date="2014" name="Nat. Commun.">
        <title>Klebsormidium flaccidum genome reveals primary factors for plant terrestrial adaptation.</title>
        <authorList>
            <person name="Hori K."/>
            <person name="Maruyama F."/>
            <person name="Fujisawa T."/>
            <person name="Togashi T."/>
            <person name="Yamamoto N."/>
            <person name="Seo M."/>
            <person name="Sato S."/>
            <person name="Yamada T."/>
            <person name="Mori H."/>
            <person name="Tajima N."/>
            <person name="Moriyama T."/>
            <person name="Ikeuchi M."/>
            <person name="Watanabe M."/>
            <person name="Wada H."/>
            <person name="Kobayashi K."/>
            <person name="Saito M."/>
            <person name="Masuda T."/>
            <person name="Sasaki-Sekimoto Y."/>
            <person name="Mashiguchi K."/>
            <person name="Awai K."/>
            <person name="Shimojima M."/>
            <person name="Masuda S."/>
            <person name="Iwai M."/>
            <person name="Nobusawa T."/>
            <person name="Narise T."/>
            <person name="Kondo S."/>
            <person name="Saito H."/>
            <person name="Sato R."/>
            <person name="Murakawa M."/>
            <person name="Ihara Y."/>
            <person name="Oshima-Yamada Y."/>
            <person name="Ohtaka K."/>
            <person name="Satoh M."/>
            <person name="Sonobe K."/>
            <person name="Ishii M."/>
            <person name="Ohtani R."/>
            <person name="Kanamori-Sato M."/>
            <person name="Honoki R."/>
            <person name="Miyazaki D."/>
            <person name="Mochizuki H."/>
            <person name="Umetsu J."/>
            <person name="Higashi K."/>
            <person name="Shibata D."/>
            <person name="Kamiya Y."/>
            <person name="Sato N."/>
            <person name="Nakamura Y."/>
            <person name="Tabata S."/>
            <person name="Ida S."/>
            <person name="Kurokawa K."/>
            <person name="Ohta H."/>
        </authorList>
    </citation>
    <scope>NUCLEOTIDE SEQUENCE [LARGE SCALE GENOMIC DNA]</scope>
    <source>
        <strain evidence="8 9">NIES-2285</strain>
    </source>
</reference>
<evidence type="ECO:0000256" key="1">
    <source>
        <dbReference type="ARBA" id="ARBA00004141"/>
    </source>
</evidence>
<keyword evidence="3" id="KW-0813">Transport</keyword>
<organism evidence="8 9">
    <name type="scientific">Klebsormidium nitens</name>
    <name type="common">Green alga</name>
    <name type="synonym">Ulothrix nitens</name>
    <dbReference type="NCBI Taxonomy" id="105231"/>
    <lineage>
        <taxon>Eukaryota</taxon>
        <taxon>Viridiplantae</taxon>
        <taxon>Streptophyta</taxon>
        <taxon>Klebsormidiophyceae</taxon>
        <taxon>Klebsormidiales</taxon>
        <taxon>Klebsormidiaceae</taxon>
        <taxon>Klebsormidium</taxon>
    </lineage>
</organism>
<feature type="domain" description="Amino acid transporter transmembrane" evidence="7">
    <location>
        <begin position="29"/>
        <end position="399"/>
    </location>
</feature>
<dbReference type="AlphaFoldDB" id="A0A1Y1HS92"/>
<feature type="transmembrane region" description="Helical" evidence="6">
    <location>
        <begin position="374"/>
        <end position="391"/>
    </location>
</feature>
<keyword evidence="5 6" id="KW-0472">Membrane</keyword>
<feature type="transmembrane region" description="Helical" evidence="6">
    <location>
        <begin position="149"/>
        <end position="167"/>
    </location>
</feature>
<feature type="transmembrane region" description="Helical" evidence="6">
    <location>
        <begin position="22"/>
        <end position="39"/>
    </location>
</feature>
<evidence type="ECO:0000259" key="7">
    <source>
        <dbReference type="Pfam" id="PF01490"/>
    </source>
</evidence>
<keyword evidence="2 6" id="KW-0812">Transmembrane</keyword>
<gene>
    <name evidence="8" type="ORF">KFL_000820110</name>
</gene>
<dbReference type="GO" id="GO:0003333">
    <property type="term" value="P:amino acid transmembrane transport"/>
    <property type="evidence" value="ECO:0000318"/>
    <property type="project" value="GO_Central"/>
</dbReference>
<dbReference type="GO" id="GO:0015179">
    <property type="term" value="F:L-amino acid transmembrane transporter activity"/>
    <property type="evidence" value="ECO:0000318"/>
    <property type="project" value="GO_Central"/>
</dbReference>
<proteinExistence type="predicted"/>
<protein>
    <submittedName>
        <fullName evidence="8">Amino acid transporter protein</fullName>
    </submittedName>
</protein>
<dbReference type="Pfam" id="PF01490">
    <property type="entry name" value="Aa_trans"/>
    <property type="match status" value="1"/>
</dbReference>
<feature type="transmembrane region" description="Helical" evidence="6">
    <location>
        <begin position="215"/>
        <end position="239"/>
    </location>
</feature>
<keyword evidence="4 6" id="KW-1133">Transmembrane helix</keyword>
<evidence type="ECO:0000256" key="6">
    <source>
        <dbReference type="SAM" id="Phobius"/>
    </source>
</evidence>
<dbReference type="InterPro" id="IPR013057">
    <property type="entry name" value="AA_transpt_TM"/>
</dbReference>
<dbReference type="GO" id="GO:0031090">
    <property type="term" value="C:organelle membrane"/>
    <property type="evidence" value="ECO:0007669"/>
    <property type="project" value="UniProtKB-ARBA"/>
</dbReference>
<evidence type="ECO:0000256" key="5">
    <source>
        <dbReference type="ARBA" id="ARBA00023136"/>
    </source>
</evidence>
<evidence type="ECO:0000313" key="9">
    <source>
        <dbReference type="Proteomes" id="UP000054558"/>
    </source>
</evidence>
<feature type="transmembrane region" description="Helical" evidence="6">
    <location>
        <begin position="126"/>
        <end position="143"/>
    </location>
</feature>
<dbReference type="Proteomes" id="UP000054558">
    <property type="component" value="Unassembled WGS sequence"/>
</dbReference>
<dbReference type="GO" id="GO:0016020">
    <property type="term" value="C:membrane"/>
    <property type="evidence" value="ECO:0000318"/>
    <property type="project" value="GO_Central"/>
</dbReference>
<dbReference type="STRING" id="105231.A0A1Y1HS92"/>